<feature type="coiled-coil region" evidence="2">
    <location>
        <begin position="42"/>
        <end position="69"/>
    </location>
</feature>
<protein>
    <submittedName>
        <fullName evidence="3">Uncharacterized protein</fullName>
    </submittedName>
</protein>
<proteinExistence type="inferred from homology"/>
<dbReference type="GO" id="GO:0012505">
    <property type="term" value="C:endomembrane system"/>
    <property type="evidence" value="ECO:0007669"/>
    <property type="project" value="TreeGrafter"/>
</dbReference>
<accession>A0A6V7Q3V7</accession>
<organism evidence="3">
    <name type="scientific">Ananas comosus var. bracteatus</name>
    <name type="common">red pineapple</name>
    <dbReference type="NCBI Taxonomy" id="296719"/>
    <lineage>
        <taxon>Eukaryota</taxon>
        <taxon>Viridiplantae</taxon>
        <taxon>Streptophyta</taxon>
        <taxon>Embryophyta</taxon>
        <taxon>Tracheophyta</taxon>
        <taxon>Spermatophyta</taxon>
        <taxon>Magnoliopsida</taxon>
        <taxon>Liliopsida</taxon>
        <taxon>Poales</taxon>
        <taxon>Bromeliaceae</taxon>
        <taxon>Bromelioideae</taxon>
        <taxon>Ananas</taxon>
    </lineage>
</organism>
<dbReference type="GO" id="GO:0007346">
    <property type="term" value="P:regulation of mitotic cell cycle"/>
    <property type="evidence" value="ECO:0007669"/>
    <property type="project" value="TreeGrafter"/>
</dbReference>
<dbReference type="PANTHER" id="PTHR14894">
    <property type="entry name" value="CDK5 REGULATORY SUBUNIT-ASSOCIATED PROTEIN 3"/>
    <property type="match status" value="1"/>
</dbReference>
<evidence type="ECO:0000256" key="1">
    <source>
        <dbReference type="ARBA" id="ARBA00007478"/>
    </source>
</evidence>
<gene>
    <name evidence="3" type="ORF">CB5_LOCUS20911</name>
</gene>
<evidence type="ECO:0000313" key="3">
    <source>
        <dbReference type="EMBL" id="CAD1837700.1"/>
    </source>
</evidence>
<dbReference type="InterPro" id="IPR008491">
    <property type="entry name" value="CDK5RAP3"/>
</dbReference>
<keyword evidence="2" id="KW-0175">Coiled coil</keyword>
<name>A0A6V7Q3V7_ANACO</name>
<evidence type="ECO:0000256" key="2">
    <source>
        <dbReference type="SAM" id="Coils"/>
    </source>
</evidence>
<dbReference type="AlphaFoldDB" id="A0A6V7Q3V7"/>
<comment type="similarity">
    <text evidence="1">Belongs to the CDK5RAP3 family.</text>
</comment>
<sequence>MPCMGCYRRYPWLFPLLTNRKTRDLIMILYSRRFLDRLVTTVEEKKHHRVKLQESLNDLSARLMELHNALSSSWPKQEAAIAKTRELKKLCEQTLSSMFDGRTSQHNWRDQYNNKF</sequence>
<reference evidence="3" key="1">
    <citation type="submission" date="2020-07" db="EMBL/GenBank/DDBJ databases">
        <authorList>
            <person name="Lin J."/>
        </authorList>
    </citation>
    <scope>NUCLEOTIDE SEQUENCE</scope>
</reference>
<dbReference type="EMBL" id="LR862132">
    <property type="protein sequence ID" value="CAD1837700.1"/>
    <property type="molecule type" value="Genomic_DNA"/>
</dbReference>
<dbReference type="PANTHER" id="PTHR14894:SF0">
    <property type="entry name" value="CDK5 REGULATORY SUBUNIT-ASSOCIATED PROTEIN 3"/>
    <property type="match status" value="1"/>
</dbReference>
<dbReference type="Pfam" id="PF05600">
    <property type="entry name" value="CDK5RAP3"/>
    <property type="match status" value="1"/>
</dbReference>